<feature type="domain" description="PDZ" evidence="3">
    <location>
        <begin position="194"/>
        <end position="279"/>
    </location>
</feature>
<dbReference type="SUPFAM" id="SSF50494">
    <property type="entry name" value="Trypsin-like serine proteases"/>
    <property type="match status" value="1"/>
</dbReference>
<dbReference type="SUPFAM" id="SSF50156">
    <property type="entry name" value="PDZ domain-like"/>
    <property type="match status" value="1"/>
</dbReference>
<dbReference type="GO" id="GO:0006508">
    <property type="term" value="P:proteolysis"/>
    <property type="evidence" value="ECO:0007669"/>
    <property type="project" value="UniProtKB-KW"/>
</dbReference>
<protein>
    <submittedName>
        <fullName evidence="4">S1C family serine protease</fullName>
    </submittedName>
</protein>
<keyword evidence="1 4" id="KW-0645">Protease</keyword>
<dbReference type="InterPro" id="IPR001478">
    <property type="entry name" value="PDZ"/>
</dbReference>
<evidence type="ECO:0000313" key="4">
    <source>
        <dbReference type="EMBL" id="MCO6418736.1"/>
    </source>
</evidence>
<organism evidence="4 5">
    <name type="scientific">Siccirubricoccus soli</name>
    <dbReference type="NCBI Taxonomy" id="2899147"/>
    <lineage>
        <taxon>Bacteria</taxon>
        <taxon>Pseudomonadati</taxon>
        <taxon>Pseudomonadota</taxon>
        <taxon>Alphaproteobacteria</taxon>
        <taxon>Acetobacterales</taxon>
        <taxon>Roseomonadaceae</taxon>
        <taxon>Siccirubricoccus</taxon>
    </lineage>
</organism>
<dbReference type="GO" id="GO:0008233">
    <property type="term" value="F:peptidase activity"/>
    <property type="evidence" value="ECO:0007669"/>
    <property type="project" value="UniProtKB-KW"/>
</dbReference>
<dbReference type="Gene3D" id="2.40.10.120">
    <property type="match status" value="1"/>
</dbReference>
<dbReference type="InterPro" id="IPR051201">
    <property type="entry name" value="Chloro_Bact_Ser_Proteases"/>
</dbReference>
<dbReference type="SMART" id="SM00228">
    <property type="entry name" value="PDZ"/>
    <property type="match status" value="1"/>
</dbReference>
<reference evidence="4 5" key="1">
    <citation type="submission" date="2021-12" db="EMBL/GenBank/DDBJ databases">
        <title>Siccirubricoccus leaddurans sp. nov., a high concentration Zn2+ tolerance bacterium.</title>
        <authorList>
            <person name="Cao Y."/>
        </authorList>
    </citation>
    <scope>NUCLEOTIDE SEQUENCE [LARGE SCALE GENOMIC DNA]</scope>
    <source>
        <strain evidence="4 5">KC 17139</strain>
    </source>
</reference>
<dbReference type="InterPro" id="IPR001940">
    <property type="entry name" value="Peptidase_S1C"/>
</dbReference>
<gene>
    <name evidence="4" type="ORF">JYK14_21615</name>
</gene>
<dbReference type="Gene3D" id="2.30.42.10">
    <property type="match status" value="1"/>
</dbReference>
<evidence type="ECO:0000256" key="1">
    <source>
        <dbReference type="ARBA" id="ARBA00022670"/>
    </source>
</evidence>
<dbReference type="PRINTS" id="PR00834">
    <property type="entry name" value="PROTEASES2C"/>
</dbReference>
<sequence length="294" mass="30878">MQELTPFAALSRQLAAFTAAAAARCCLVHGRDGRARSGLLWAEGQVVTAEEALERDDDLAVTLPDGRQIPASLAGRDPGTDLALLRAETGRPAPLDLAPAEGLEPGHLVLAVGRGEYGPVAAQAMVAELGGPWRSLRGGRLERRIRLDLKLDPMAEGGAVLDHEGRLLGMAVPGPRRRALVVPVETVSRVAALLAAEGRIPRGYLGLALQPVRLEEAPGRGLITVGVDPRSPAGEAGILLGDVLLAWDGAPLASVREMLARLDPESVGRTVVLDLLRGGQKRQARVTIRARAAA</sequence>
<dbReference type="InterPro" id="IPR036034">
    <property type="entry name" value="PDZ_sf"/>
</dbReference>
<dbReference type="PANTHER" id="PTHR43343">
    <property type="entry name" value="PEPTIDASE S12"/>
    <property type="match status" value="1"/>
</dbReference>
<keyword evidence="5" id="KW-1185">Reference proteome</keyword>
<dbReference type="Pfam" id="PF13180">
    <property type="entry name" value="PDZ_2"/>
    <property type="match status" value="1"/>
</dbReference>
<dbReference type="PANTHER" id="PTHR43343:SF3">
    <property type="entry name" value="PROTEASE DO-LIKE 8, CHLOROPLASTIC"/>
    <property type="match status" value="1"/>
</dbReference>
<comment type="caution">
    <text evidence="4">The sequence shown here is derived from an EMBL/GenBank/DDBJ whole genome shotgun (WGS) entry which is preliminary data.</text>
</comment>
<dbReference type="RefSeq" id="WP_252955365.1">
    <property type="nucleotide sequence ID" value="NZ_JAFIRR010000149.1"/>
</dbReference>
<dbReference type="EMBL" id="JAFIRR010000149">
    <property type="protein sequence ID" value="MCO6418736.1"/>
    <property type="molecule type" value="Genomic_DNA"/>
</dbReference>
<name>A0ABT1D9X4_9PROT</name>
<dbReference type="PROSITE" id="PS50106">
    <property type="entry name" value="PDZ"/>
    <property type="match status" value="1"/>
</dbReference>
<accession>A0ABT1D9X4</accession>
<evidence type="ECO:0000256" key="2">
    <source>
        <dbReference type="ARBA" id="ARBA00022801"/>
    </source>
</evidence>
<dbReference type="InterPro" id="IPR009003">
    <property type="entry name" value="Peptidase_S1_PA"/>
</dbReference>
<dbReference type="Proteomes" id="UP001523392">
    <property type="component" value="Unassembled WGS sequence"/>
</dbReference>
<evidence type="ECO:0000313" key="5">
    <source>
        <dbReference type="Proteomes" id="UP001523392"/>
    </source>
</evidence>
<evidence type="ECO:0000259" key="3">
    <source>
        <dbReference type="PROSITE" id="PS50106"/>
    </source>
</evidence>
<dbReference type="Pfam" id="PF13365">
    <property type="entry name" value="Trypsin_2"/>
    <property type="match status" value="1"/>
</dbReference>
<keyword evidence="2" id="KW-0378">Hydrolase</keyword>
<proteinExistence type="predicted"/>